<organism evidence="5 6">
    <name type="scientific">Novibacillus thermophilus</name>
    <dbReference type="NCBI Taxonomy" id="1471761"/>
    <lineage>
        <taxon>Bacteria</taxon>
        <taxon>Bacillati</taxon>
        <taxon>Bacillota</taxon>
        <taxon>Bacilli</taxon>
        <taxon>Bacillales</taxon>
        <taxon>Thermoactinomycetaceae</taxon>
        <taxon>Novibacillus</taxon>
    </lineage>
</organism>
<proteinExistence type="inferred from homology"/>
<dbReference type="OrthoDB" id="9815825at2"/>
<dbReference type="Proteomes" id="UP000188603">
    <property type="component" value="Chromosome"/>
</dbReference>
<dbReference type="PANTHER" id="PTHR22604:SF105">
    <property type="entry name" value="TRANS-1,2-DIHYDROBENZENE-1,2-DIOL DEHYDROGENASE"/>
    <property type="match status" value="1"/>
</dbReference>
<dbReference type="Gene3D" id="3.30.360.10">
    <property type="entry name" value="Dihydrodipicolinate Reductase, domain 2"/>
    <property type="match status" value="1"/>
</dbReference>
<keyword evidence="6" id="KW-1185">Reference proteome</keyword>
<dbReference type="InterPro" id="IPR055170">
    <property type="entry name" value="GFO_IDH_MocA-like_dom"/>
</dbReference>
<dbReference type="Pfam" id="PF22725">
    <property type="entry name" value="GFO_IDH_MocA_C3"/>
    <property type="match status" value="1"/>
</dbReference>
<dbReference type="KEGG" id="ntr:B0W44_10880"/>
<name>A0A1U9K827_9BACL</name>
<dbReference type="GO" id="GO:0000166">
    <property type="term" value="F:nucleotide binding"/>
    <property type="evidence" value="ECO:0007669"/>
    <property type="project" value="InterPro"/>
</dbReference>
<evidence type="ECO:0000256" key="2">
    <source>
        <dbReference type="ARBA" id="ARBA00023002"/>
    </source>
</evidence>
<dbReference type="AlphaFoldDB" id="A0A1U9K827"/>
<evidence type="ECO:0000313" key="5">
    <source>
        <dbReference type="EMBL" id="AQS56194.1"/>
    </source>
</evidence>
<dbReference type="Pfam" id="PF01408">
    <property type="entry name" value="GFO_IDH_MocA"/>
    <property type="match status" value="1"/>
</dbReference>
<evidence type="ECO:0000256" key="1">
    <source>
        <dbReference type="ARBA" id="ARBA00010928"/>
    </source>
</evidence>
<dbReference type="InterPro" id="IPR000683">
    <property type="entry name" value="Gfo/Idh/MocA-like_OxRdtase_N"/>
</dbReference>
<dbReference type="InterPro" id="IPR036291">
    <property type="entry name" value="NAD(P)-bd_dom_sf"/>
</dbReference>
<dbReference type="PANTHER" id="PTHR22604">
    <property type="entry name" value="OXIDOREDUCTASES"/>
    <property type="match status" value="1"/>
</dbReference>
<dbReference type="SUPFAM" id="SSF51735">
    <property type="entry name" value="NAD(P)-binding Rossmann-fold domains"/>
    <property type="match status" value="1"/>
</dbReference>
<dbReference type="STRING" id="1471761.B0W44_10880"/>
<reference evidence="5 6" key="1">
    <citation type="journal article" date="2015" name="Int. J. Syst. Evol. Microbiol.">
        <title>Novibacillus thermophilus gen. nov., sp. nov., a Gram-staining-negative and moderately thermophilic member of the family Thermoactinomycetaceae.</title>
        <authorList>
            <person name="Yang G."/>
            <person name="Chen J."/>
            <person name="Zhou S."/>
        </authorList>
    </citation>
    <scope>NUCLEOTIDE SEQUENCE [LARGE SCALE GENOMIC DNA]</scope>
    <source>
        <strain evidence="5 6">SG-1</strain>
    </source>
</reference>
<sequence length="337" mass="37312">MKNKNINWGILGTAEIADLHVVPALNQAKNATALAIASSSGKAKSFAEKHGIPRAYGSYEELLRDPEIDAVYIPLPNHLHSKWVKIAAEHGKHILCEKPASLSAAETKDMIDVCNHYNVLFMEALMYQFHPQHLRVKEMIADGMIGDVITMRSSFTFMLQKKEGNFRLNARTQGGGSLYDIGVYCIHAIRAILGEPTNVYCEASLDESADADWSAVAILQFENGKRAHFDCGMNASTRNEYEIVGTRGTIRVPKAFIPQKDGKGIIEIIDPDGNIQKETCIGNYYKIGVENFSNSLLENKSLVYKPDSSIHNMSVLDACFASIEKNSTVPVVHLRKL</sequence>
<accession>A0A1U9K827</accession>
<protein>
    <submittedName>
        <fullName evidence="5">Oxidoreductase</fullName>
    </submittedName>
</protein>
<feature type="domain" description="GFO/IDH/MocA-like oxidoreductase" evidence="4">
    <location>
        <begin position="134"/>
        <end position="251"/>
    </location>
</feature>
<dbReference type="RefSeq" id="WP_077720055.1">
    <property type="nucleotide sequence ID" value="NZ_CP019699.1"/>
</dbReference>
<comment type="similarity">
    <text evidence="1">Belongs to the Gfo/Idh/MocA family.</text>
</comment>
<evidence type="ECO:0000313" key="6">
    <source>
        <dbReference type="Proteomes" id="UP000188603"/>
    </source>
</evidence>
<dbReference type="InterPro" id="IPR050984">
    <property type="entry name" value="Gfo/Idh/MocA_domain"/>
</dbReference>
<dbReference type="GO" id="GO:0016491">
    <property type="term" value="F:oxidoreductase activity"/>
    <property type="evidence" value="ECO:0007669"/>
    <property type="project" value="UniProtKB-KW"/>
</dbReference>
<feature type="domain" description="Gfo/Idh/MocA-like oxidoreductase N-terminal" evidence="3">
    <location>
        <begin position="6"/>
        <end position="122"/>
    </location>
</feature>
<evidence type="ECO:0000259" key="3">
    <source>
        <dbReference type="Pfam" id="PF01408"/>
    </source>
</evidence>
<dbReference type="EMBL" id="CP019699">
    <property type="protein sequence ID" value="AQS56194.1"/>
    <property type="molecule type" value="Genomic_DNA"/>
</dbReference>
<keyword evidence="2" id="KW-0560">Oxidoreductase</keyword>
<evidence type="ECO:0000259" key="4">
    <source>
        <dbReference type="Pfam" id="PF22725"/>
    </source>
</evidence>
<gene>
    <name evidence="5" type="ORF">B0W44_10880</name>
</gene>
<dbReference type="Gene3D" id="3.40.50.720">
    <property type="entry name" value="NAD(P)-binding Rossmann-like Domain"/>
    <property type="match status" value="1"/>
</dbReference>
<dbReference type="SUPFAM" id="SSF55347">
    <property type="entry name" value="Glyceraldehyde-3-phosphate dehydrogenase-like, C-terminal domain"/>
    <property type="match status" value="1"/>
</dbReference>